<dbReference type="EC" id="2.7.1.130" evidence="3 13"/>
<evidence type="ECO:0000256" key="9">
    <source>
        <dbReference type="ARBA" id="ARBA00022777"/>
    </source>
</evidence>
<dbReference type="HAMAP" id="MF_00409">
    <property type="entry name" value="LpxK"/>
    <property type="match status" value="1"/>
</dbReference>
<keyword evidence="6 13" id="KW-0441">Lipid A biosynthesis</keyword>
<evidence type="ECO:0000256" key="11">
    <source>
        <dbReference type="ARBA" id="ARBA00023098"/>
    </source>
</evidence>
<name>A0ABW7FYP2_9BURK</name>
<dbReference type="NCBIfam" id="TIGR00682">
    <property type="entry name" value="lpxK"/>
    <property type="match status" value="1"/>
</dbReference>
<keyword evidence="7 13" id="KW-0808">Transferase</keyword>
<proteinExistence type="inferred from homology"/>
<dbReference type="PANTHER" id="PTHR42724:SF1">
    <property type="entry name" value="TETRAACYLDISACCHARIDE 4'-KINASE, MITOCHONDRIAL-RELATED"/>
    <property type="match status" value="1"/>
</dbReference>
<keyword evidence="10 13" id="KW-0067">ATP-binding</keyword>
<keyword evidence="15" id="KW-1185">Reference proteome</keyword>
<keyword evidence="11 13" id="KW-0443">Lipid metabolism</keyword>
<evidence type="ECO:0000256" key="13">
    <source>
        <dbReference type="HAMAP-Rule" id="MF_00409"/>
    </source>
</evidence>
<evidence type="ECO:0000256" key="1">
    <source>
        <dbReference type="ARBA" id="ARBA00002274"/>
    </source>
</evidence>
<dbReference type="SUPFAM" id="SSF52540">
    <property type="entry name" value="P-loop containing nucleoside triphosphate hydrolases"/>
    <property type="match status" value="1"/>
</dbReference>
<dbReference type="Proteomes" id="UP001606099">
    <property type="component" value="Unassembled WGS sequence"/>
</dbReference>
<comment type="catalytic activity">
    <reaction evidence="13">
        <text>a lipid A disaccharide + ATP = a lipid IVA + ADP + H(+)</text>
        <dbReference type="Rhea" id="RHEA:67840"/>
        <dbReference type="ChEBI" id="CHEBI:15378"/>
        <dbReference type="ChEBI" id="CHEBI:30616"/>
        <dbReference type="ChEBI" id="CHEBI:176343"/>
        <dbReference type="ChEBI" id="CHEBI:176425"/>
        <dbReference type="ChEBI" id="CHEBI:456216"/>
        <dbReference type="EC" id="2.7.1.130"/>
    </reaction>
</comment>
<accession>A0ABW7FYP2</accession>
<dbReference type="PANTHER" id="PTHR42724">
    <property type="entry name" value="TETRAACYLDISACCHARIDE 4'-KINASE"/>
    <property type="match status" value="1"/>
</dbReference>
<dbReference type="RefSeq" id="WP_394462686.1">
    <property type="nucleotide sequence ID" value="NZ_JBIGHZ010000005.1"/>
</dbReference>
<evidence type="ECO:0000256" key="5">
    <source>
        <dbReference type="ARBA" id="ARBA00022516"/>
    </source>
</evidence>
<evidence type="ECO:0000256" key="10">
    <source>
        <dbReference type="ARBA" id="ARBA00022840"/>
    </source>
</evidence>
<keyword evidence="5 13" id="KW-0444">Lipid biosynthesis</keyword>
<dbReference type="InterPro" id="IPR027417">
    <property type="entry name" value="P-loop_NTPase"/>
</dbReference>
<evidence type="ECO:0000256" key="12">
    <source>
        <dbReference type="ARBA" id="ARBA00029757"/>
    </source>
</evidence>
<organism evidence="14 15">
    <name type="scientific">Roseateles rivi</name>
    <dbReference type="NCBI Taxonomy" id="3299028"/>
    <lineage>
        <taxon>Bacteria</taxon>
        <taxon>Pseudomonadati</taxon>
        <taxon>Pseudomonadota</taxon>
        <taxon>Betaproteobacteria</taxon>
        <taxon>Burkholderiales</taxon>
        <taxon>Sphaerotilaceae</taxon>
        <taxon>Roseateles</taxon>
    </lineage>
</organism>
<evidence type="ECO:0000256" key="2">
    <source>
        <dbReference type="ARBA" id="ARBA00004870"/>
    </source>
</evidence>
<keyword evidence="9 13" id="KW-0418">Kinase</keyword>
<evidence type="ECO:0000256" key="4">
    <source>
        <dbReference type="ARBA" id="ARBA00016436"/>
    </source>
</evidence>
<evidence type="ECO:0000256" key="3">
    <source>
        <dbReference type="ARBA" id="ARBA00012071"/>
    </source>
</evidence>
<dbReference type="EMBL" id="JBIGHZ010000005">
    <property type="protein sequence ID" value="MFG6449471.1"/>
    <property type="molecule type" value="Genomic_DNA"/>
</dbReference>
<reference evidence="14 15" key="1">
    <citation type="submission" date="2024-08" db="EMBL/GenBank/DDBJ databases">
        <authorList>
            <person name="Lu H."/>
        </authorList>
    </citation>
    <scope>NUCLEOTIDE SEQUENCE [LARGE SCALE GENOMIC DNA]</scope>
    <source>
        <strain evidence="14 15">BYS180W</strain>
    </source>
</reference>
<keyword evidence="8 13" id="KW-0547">Nucleotide-binding</keyword>
<sequence>MSLSDQLARRIERSWQSNDWLAQLLRPLGALHHAMFAVRALAYRCGLAKVEVLPVPVLVVGNWVVGGAGKTPTMLALLQHLSAQGVSCGVVSRGYGRQSHEVRLVQPHDSGTDVGDEPLLIALRSRVPVAVGADRVAAARALLQAHPGIQLLLSDDGLQHWRLPRALSVLVFDERGVGNGRMLPAGPLRQPGDVAAWPGHGAARLVLYNAKVPSTALPGHLAHRAPGGLLTLRQWSEQPLAQGTPLSKLQGRTLLAAAGIANPQRFFDLLREQGLSFEALPLPDHASLDPLPWNLDTETVVTEKDAAKLRHLAHLDPPIWVLRLDFRPDPEFFAALQARLQPLLPHGPKTD</sequence>
<comment type="caution">
    <text evidence="14">The sequence shown here is derived from an EMBL/GenBank/DDBJ whole genome shotgun (WGS) entry which is preliminary data.</text>
</comment>
<gene>
    <name evidence="13 14" type="primary">lpxK</name>
    <name evidence="14" type="ORF">ACG0Z6_14680</name>
</gene>
<evidence type="ECO:0000256" key="7">
    <source>
        <dbReference type="ARBA" id="ARBA00022679"/>
    </source>
</evidence>
<comment type="pathway">
    <text evidence="2 13">Glycolipid biosynthesis; lipid IV(A) biosynthesis; lipid IV(A) from (3R)-3-hydroxytetradecanoyl-[acyl-carrier-protein] and UDP-N-acetyl-alpha-D-glucosamine: step 6/6.</text>
</comment>
<protein>
    <recommendedName>
        <fullName evidence="4 13">Tetraacyldisaccharide 4'-kinase</fullName>
        <ecNumber evidence="3 13">2.7.1.130</ecNumber>
    </recommendedName>
    <alternativeName>
        <fullName evidence="12 13">Lipid A 4'-kinase</fullName>
    </alternativeName>
</protein>
<evidence type="ECO:0000313" key="15">
    <source>
        <dbReference type="Proteomes" id="UP001606099"/>
    </source>
</evidence>
<dbReference type="InterPro" id="IPR003758">
    <property type="entry name" value="LpxK"/>
</dbReference>
<dbReference type="GO" id="GO:0009029">
    <property type="term" value="F:lipid-A 4'-kinase activity"/>
    <property type="evidence" value="ECO:0007669"/>
    <property type="project" value="UniProtKB-EC"/>
</dbReference>
<comment type="function">
    <text evidence="1 13">Transfers the gamma-phosphate of ATP to the 4'-position of a tetraacyldisaccharide 1-phosphate intermediate (termed DS-1-P) to form tetraacyldisaccharide 1,4'-bis-phosphate (lipid IVA).</text>
</comment>
<dbReference type="Pfam" id="PF02606">
    <property type="entry name" value="LpxK"/>
    <property type="match status" value="1"/>
</dbReference>
<comment type="similarity">
    <text evidence="13">Belongs to the LpxK family.</text>
</comment>
<evidence type="ECO:0000313" key="14">
    <source>
        <dbReference type="EMBL" id="MFG6449471.1"/>
    </source>
</evidence>
<evidence type="ECO:0000256" key="8">
    <source>
        <dbReference type="ARBA" id="ARBA00022741"/>
    </source>
</evidence>
<feature type="binding site" evidence="13">
    <location>
        <begin position="64"/>
        <end position="71"/>
    </location>
    <ligand>
        <name>ATP</name>
        <dbReference type="ChEBI" id="CHEBI:30616"/>
    </ligand>
</feature>
<evidence type="ECO:0000256" key="6">
    <source>
        <dbReference type="ARBA" id="ARBA00022556"/>
    </source>
</evidence>